<dbReference type="EMBL" id="JAAIUW010000008">
    <property type="protein sequence ID" value="KAF7820757.1"/>
    <property type="molecule type" value="Genomic_DNA"/>
</dbReference>
<dbReference type="Proteomes" id="UP000634136">
    <property type="component" value="Unassembled WGS sequence"/>
</dbReference>
<proteinExistence type="predicted"/>
<name>A0A834TGI5_9FABA</name>
<evidence type="ECO:0000313" key="2">
    <source>
        <dbReference type="Proteomes" id="UP000634136"/>
    </source>
</evidence>
<dbReference type="AlphaFoldDB" id="A0A834TGI5"/>
<comment type="caution">
    <text evidence="1">The sequence shown here is derived from an EMBL/GenBank/DDBJ whole genome shotgun (WGS) entry which is preliminary data.</text>
</comment>
<keyword evidence="2" id="KW-1185">Reference proteome</keyword>
<accession>A0A834TGI5</accession>
<reference evidence="1" key="1">
    <citation type="submission" date="2020-09" db="EMBL/GenBank/DDBJ databases">
        <title>Genome-Enabled Discovery of Anthraquinone Biosynthesis in Senna tora.</title>
        <authorList>
            <person name="Kang S.-H."/>
            <person name="Pandey R.P."/>
            <person name="Lee C.-M."/>
            <person name="Sim J.-S."/>
            <person name="Jeong J.-T."/>
            <person name="Choi B.-S."/>
            <person name="Jung M."/>
            <person name="Ginzburg D."/>
            <person name="Zhao K."/>
            <person name="Won S.Y."/>
            <person name="Oh T.-J."/>
            <person name="Yu Y."/>
            <person name="Kim N.-H."/>
            <person name="Lee O.R."/>
            <person name="Lee T.-H."/>
            <person name="Bashyal P."/>
            <person name="Kim T.-S."/>
            <person name="Lee W.-H."/>
            <person name="Kawkins C."/>
            <person name="Kim C.-K."/>
            <person name="Kim J.S."/>
            <person name="Ahn B.O."/>
            <person name="Rhee S.Y."/>
            <person name="Sohng J.K."/>
        </authorList>
    </citation>
    <scope>NUCLEOTIDE SEQUENCE</scope>
    <source>
        <tissue evidence="1">Leaf</tissue>
    </source>
</reference>
<protein>
    <submittedName>
        <fullName evidence="1">Uncharacterized protein</fullName>
    </submittedName>
</protein>
<gene>
    <name evidence="1" type="ORF">G2W53_026212</name>
</gene>
<organism evidence="1 2">
    <name type="scientific">Senna tora</name>
    <dbReference type="NCBI Taxonomy" id="362788"/>
    <lineage>
        <taxon>Eukaryota</taxon>
        <taxon>Viridiplantae</taxon>
        <taxon>Streptophyta</taxon>
        <taxon>Embryophyta</taxon>
        <taxon>Tracheophyta</taxon>
        <taxon>Spermatophyta</taxon>
        <taxon>Magnoliopsida</taxon>
        <taxon>eudicotyledons</taxon>
        <taxon>Gunneridae</taxon>
        <taxon>Pentapetalae</taxon>
        <taxon>rosids</taxon>
        <taxon>fabids</taxon>
        <taxon>Fabales</taxon>
        <taxon>Fabaceae</taxon>
        <taxon>Caesalpinioideae</taxon>
        <taxon>Cassia clade</taxon>
        <taxon>Senna</taxon>
    </lineage>
</organism>
<evidence type="ECO:0000313" key="1">
    <source>
        <dbReference type="EMBL" id="KAF7820757.1"/>
    </source>
</evidence>
<sequence>MATLYDKRWNRRWCRGFSAPRKRLKVKTLMTLPKRR</sequence>